<dbReference type="EMBL" id="BQNB010010527">
    <property type="protein sequence ID" value="GJS78469.1"/>
    <property type="molecule type" value="Genomic_DNA"/>
</dbReference>
<proteinExistence type="predicted"/>
<accession>A0ABQ4YKX1</accession>
<gene>
    <name evidence="1" type="ORF">Tco_0728350</name>
</gene>
<organism evidence="1 2">
    <name type="scientific">Tanacetum coccineum</name>
    <dbReference type="NCBI Taxonomy" id="301880"/>
    <lineage>
        <taxon>Eukaryota</taxon>
        <taxon>Viridiplantae</taxon>
        <taxon>Streptophyta</taxon>
        <taxon>Embryophyta</taxon>
        <taxon>Tracheophyta</taxon>
        <taxon>Spermatophyta</taxon>
        <taxon>Magnoliopsida</taxon>
        <taxon>eudicotyledons</taxon>
        <taxon>Gunneridae</taxon>
        <taxon>Pentapetalae</taxon>
        <taxon>asterids</taxon>
        <taxon>campanulids</taxon>
        <taxon>Asterales</taxon>
        <taxon>Asteraceae</taxon>
        <taxon>Asteroideae</taxon>
        <taxon>Anthemideae</taxon>
        <taxon>Anthemidinae</taxon>
        <taxon>Tanacetum</taxon>
    </lineage>
</organism>
<sequence>MRSQLTIYGFQFNKIPMYCDNKSAIDLCYNNVQHSRAKHINVRYHFIKEQVENEIVELYFVQTEYQLADIFTKPLPKERFGMRSIFKLDKRKRFKITLEIFKDIFKICPKVQGQDFDALPTDDEIVSFLRDLGHTGEIHSLNDVVVDQMHQPWRTFFVLINRSLSRKTTGLDKLRLSRAQIL</sequence>
<keyword evidence="2" id="KW-1185">Reference proteome</keyword>
<reference evidence="1" key="2">
    <citation type="submission" date="2022-01" db="EMBL/GenBank/DDBJ databases">
        <authorList>
            <person name="Yamashiro T."/>
            <person name="Shiraishi A."/>
            <person name="Satake H."/>
            <person name="Nakayama K."/>
        </authorList>
    </citation>
    <scope>NUCLEOTIDE SEQUENCE</scope>
</reference>
<protein>
    <submittedName>
        <fullName evidence="1">Uncharacterized protein</fullName>
    </submittedName>
</protein>
<reference evidence="1" key="1">
    <citation type="journal article" date="2022" name="Int. J. Mol. Sci.">
        <title>Draft Genome of Tanacetum Coccineum: Genomic Comparison of Closely Related Tanacetum-Family Plants.</title>
        <authorList>
            <person name="Yamashiro T."/>
            <person name="Shiraishi A."/>
            <person name="Nakayama K."/>
            <person name="Satake H."/>
        </authorList>
    </citation>
    <scope>NUCLEOTIDE SEQUENCE</scope>
</reference>
<evidence type="ECO:0000313" key="1">
    <source>
        <dbReference type="EMBL" id="GJS78469.1"/>
    </source>
</evidence>
<comment type="caution">
    <text evidence="1">The sequence shown here is derived from an EMBL/GenBank/DDBJ whole genome shotgun (WGS) entry which is preliminary data.</text>
</comment>
<dbReference type="Proteomes" id="UP001151760">
    <property type="component" value="Unassembled WGS sequence"/>
</dbReference>
<dbReference type="CDD" id="cd09272">
    <property type="entry name" value="RNase_HI_RT_Ty1"/>
    <property type="match status" value="1"/>
</dbReference>
<name>A0ABQ4YKX1_9ASTR</name>
<evidence type="ECO:0000313" key="2">
    <source>
        <dbReference type="Proteomes" id="UP001151760"/>
    </source>
</evidence>